<protein>
    <submittedName>
        <fullName evidence="2">Uncharacterized protein</fullName>
    </submittedName>
</protein>
<reference evidence="2 3" key="1">
    <citation type="submission" date="2024-01" db="EMBL/GenBank/DDBJ databases">
        <title>The genomes of 5 underutilized Papilionoideae crops provide insights into root nodulation and disease resistanc.</title>
        <authorList>
            <person name="Jiang F."/>
        </authorList>
    </citation>
    <scope>NUCLEOTIDE SEQUENCE [LARGE SCALE GENOMIC DNA]</scope>
    <source>
        <strain evidence="2">DUOXIRENSHENG_FW03</strain>
        <tissue evidence="2">Leaves</tissue>
    </source>
</reference>
<keyword evidence="1" id="KW-1133">Transmembrane helix</keyword>
<evidence type="ECO:0000313" key="3">
    <source>
        <dbReference type="Proteomes" id="UP001386955"/>
    </source>
</evidence>
<sequence length="88" mass="9546">MIKVLASMEKQKQGFGFVGTRLIGFRLGSGPQGLNVPSLSHSLNVIVPLSYFVVTHILRFLALILVNGVLLVYVAHILLVYAASILLV</sequence>
<evidence type="ECO:0000256" key="1">
    <source>
        <dbReference type="SAM" id="Phobius"/>
    </source>
</evidence>
<proteinExistence type="predicted"/>
<dbReference type="AlphaFoldDB" id="A0AAN9S494"/>
<evidence type="ECO:0000313" key="2">
    <source>
        <dbReference type="EMBL" id="KAK7388687.1"/>
    </source>
</evidence>
<dbReference type="Proteomes" id="UP001386955">
    <property type="component" value="Unassembled WGS sequence"/>
</dbReference>
<keyword evidence="3" id="KW-1185">Reference proteome</keyword>
<keyword evidence="1" id="KW-0472">Membrane</keyword>
<comment type="caution">
    <text evidence="2">The sequence shown here is derived from an EMBL/GenBank/DDBJ whole genome shotgun (WGS) entry which is preliminary data.</text>
</comment>
<name>A0AAN9S494_PSOTE</name>
<accession>A0AAN9S494</accession>
<organism evidence="2 3">
    <name type="scientific">Psophocarpus tetragonolobus</name>
    <name type="common">Winged bean</name>
    <name type="synonym">Dolichos tetragonolobus</name>
    <dbReference type="NCBI Taxonomy" id="3891"/>
    <lineage>
        <taxon>Eukaryota</taxon>
        <taxon>Viridiplantae</taxon>
        <taxon>Streptophyta</taxon>
        <taxon>Embryophyta</taxon>
        <taxon>Tracheophyta</taxon>
        <taxon>Spermatophyta</taxon>
        <taxon>Magnoliopsida</taxon>
        <taxon>eudicotyledons</taxon>
        <taxon>Gunneridae</taxon>
        <taxon>Pentapetalae</taxon>
        <taxon>rosids</taxon>
        <taxon>fabids</taxon>
        <taxon>Fabales</taxon>
        <taxon>Fabaceae</taxon>
        <taxon>Papilionoideae</taxon>
        <taxon>50 kb inversion clade</taxon>
        <taxon>NPAAA clade</taxon>
        <taxon>indigoferoid/millettioid clade</taxon>
        <taxon>Phaseoleae</taxon>
        <taxon>Psophocarpus</taxon>
    </lineage>
</organism>
<feature type="transmembrane region" description="Helical" evidence="1">
    <location>
        <begin position="60"/>
        <end position="87"/>
    </location>
</feature>
<keyword evidence="1" id="KW-0812">Transmembrane</keyword>
<gene>
    <name evidence="2" type="ORF">VNO78_23512</name>
</gene>
<dbReference type="EMBL" id="JAYMYS010000006">
    <property type="protein sequence ID" value="KAK7388687.1"/>
    <property type="molecule type" value="Genomic_DNA"/>
</dbReference>